<dbReference type="InterPro" id="IPR013083">
    <property type="entry name" value="Znf_RING/FYVE/PHD"/>
</dbReference>
<keyword evidence="4" id="KW-0808">Transferase</keyword>
<dbReference type="InterPro" id="IPR003034">
    <property type="entry name" value="SAP_dom"/>
</dbReference>
<protein>
    <submittedName>
        <fullName evidence="16 17">E3 SUMO-protein ligase PIAS2-like isoform X1</fullName>
    </submittedName>
</protein>
<evidence type="ECO:0000313" key="15">
    <source>
        <dbReference type="Proteomes" id="UP000694941"/>
    </source>
</evidence>
<dbReference type="SMART" id="SM00513">
    <property type="entry name" value="SAP"/>
    <property type="match status" value="1"/>
</dbReference>
<keyword evidence="6 10" id="KW-0863">Zinc-finger</keyword>
<keyword evidence="5" id="KW-0479">Metal-binding</keyword>
<comment type="subcellular location">
    <subcellularLocation>
        <location evidence="1">Nucleus</location>
    </subcellularLocation>
</comment>
<proteinExistence type="inferred from homology"/>
<evidence type="ECO:0000259" key="13">
    <source>
        <dbReference type="PROSITE" id="PS51044"/>
    </source>
</evidence>
<evidence type="ECO:0000256" key="3">
    <source>
        <dbReference type="ARBA" id="ARBA00005383"/>
    </source>
</evidence>
<evidence type="ECO:0000313" key="17">
    <source>
        <dbReference type="RefSeq" id="XP_022242050.1"/>
    </source>
</evidence>
<feature type="domain" description="SAP" evidence="12">
    <location>
        <begin position="11"/>
        <end position="45"/>
    </location>
</feature>
<dbReference type="PROSITE" id="PS50800">
    <property type="entry name" value="SAP"/>
    <property type="match status" value="1"/>
</dbReference>
<dbReference type="PANTHER" id="PTHR10782">
    <property type="entry name" value="ZINC FINGER MIZ DOMAIN-CONTAINING PROTEIN"/>
    <property type="match status" value="1"/>
</dbReference>
<evidence type="ECO:0000313" key="16">
    <source>
        <dbReference type="RefSeq" id="XP_013774910.1"/>
    </source>
</evidence>
<organism evidence="15 16">
    <name type="scientific">Limulus polyphemus</name>
    <name type="common">Atlantic horseshoe crab</name>
    <dbReference type="NCBI Taxonomy" id="6850"/>
    <lineage>
        <taxon>Eukaryota</taxon>
        <taxon>Metazoa</taxon>
        <taxon>Ecdysozoa</taxon>
        <taxon>Arthropoda</taxon>
        <taxon>Chelicerata</taxon>
        <taxon>Merostomata</taxon>
        <taxon>Xiphosura</taxon>
        <taxon>Limulidae</taxon>
        <taxon>Limulus</taxon>
    </lineage>
</organism>
<accession>A0ABM1B4X8</accession>
<dbReference type="InterPro" id="IPR023321">
    <property type="entry name" value="PINIT"/>
</dbReference>
<evidence type="ECO:0000259" key="14">
    <source>
        <dbReference type="PROSITE" id="PS51466"/>
    </source>
</evidence>
<dbReference type="GeneID" id="106459797"/>
<evidence type="ECO:0000259" key="12">
    <source>
        <dbReference type="PROSITE" id="PS50800"/>
    </source>
</evidence>
<evidence type="ECO:0000256" key="11">
    <source>
        <dbReference type="SAM" id="MobiDB-lite"/>
    </source>
</evidence>
<evidence type="ECO:0000256" key="5">
    <source>
        <dbReference type="ARBA" id="ARBA00022723"/>
    </source>
</evidence>
<dbReference type="InterPro" id="IPR004181">
    <property type="entry name" value="Znf_MIZ"/>
</dbReference>
<dbReference type="Gene3D" id="1.10.720.30">
    <property type="entry name" value="SAP domain"/>
    <property type="match status" value="1"/>
</dbReference>
<keyword evidence="7" id="KW-0833">Ubl conjugation pathway</keyword>
<comment type="similarity">
    <text evidence="3">Belongs to the PIAS family.</text>
</comment>
<dbReference type="Gene3D" id="3.30.40.10">
    <property type="entry name" value="Zinc/RING finger domain, C3HC4 (zinc finger)"/>
    <property type="match status" value="1"/>
</dbReference>
<dbReference type="PANTHER" id="PTHR10782:SF94">
    <property type="entry name" value="SUPPRESSOR OF VARIEGATION 2-10, ISOFORM I"/>
    <property type="match status" value="1"/>
</dbReference>
<name>A0ABM1B4X8_LIMPO</name>
<keyword evidence="15" id="KW-1185">Reference proteome</keyword>
<feature type="region of interest" description="Disordered" evidence="11">
    <location>
        <begin position="648"/>
        <end position="671"/>
    </location>
</feature>
<dbReference type="Pfam" id="PF02891">
    <property type="entry name" value="zf-MIZ"/>
    <property type="match status" value="1"/>
</dbReference>
<dbReference type="PROSITE" id="PS51044">
    <property type="entry name" value="ZF_SP_RING"/>
    <property type="match status" value="1"/>
</dbReference>
<dbReference type="Pfam" id="PF14324">
    <property type="entry name" value="PINIT"/>
    <property type="match status" value="1"/>
</dbReference>
<reference evidence="16 17" key="1">
    <citation type="submission" date="2025-05" db="UniProtKB">
        <authorList>
            <consortium name="RefSeq"/>
        </authorList>
    </citation>
    <scope>IDENTIFICATION</scope>
    <source>
        <tissue evidence="16 17">Muscle</tissue>
    </source>
</reference>
<evidence type="ECO:0000256" key="2">
    <source>
        <dbReference type="ARBA" id="ARBA00004718"/>
    </source>
</evidence>
<dbReference type="PROSITE" id="PS51466">
    <property type="entry name" value="PINIT"/>
    <property type="match status" value="1"/>
</dbReference>
<keyword evidence="8" id="KW-0862">Zinc</keyword>
<feature type="domain" description="PINIT" evidence="14">
    <location>
        <begin position="146"/>
        <end position="306"/>
    </location>
</feature>
<evidence type="ECO:0000256" key="9">
    <source>
        <dbReference type="ARBA" id="ARBA00023242"/>
    </source>
</evidence>
<sequence>MSDKEELKKMVLNFRLSELQVLLGFAGRNKSGKKSELQARAVELLNMSSMPIQMKIRELQKHIEAYKECLPKYKNCLDSVLRYPAKSALGNNPSSLYNVPQPTANINLPLNHHSTSQLSPEGSLLPHHNKMDYHHSKSVISNIPHTYDVPSYPVHPDVHFKSLPFYENLGELLKPASLMPSKPGRFQESVFFFHLTPQQAHDVAMSRGNKEYGVQVQLRFCLLETSCAQDDNFPPSICVKVNSKVCPLPNPIPTNKPGVEPKRPSRPVNITGLCRLSPTCPNHINISWASEYGRGYVVGVYIVRRLSSETLLSRLKASGVRNPDHTRALIKEKLQQDPDSEIATTSLRGSLMCPLGKMRMQVPSRASTCLHLQCFDASLYLQMNEKKPTWICPVCDKPALFQHLAIDGMFMEIITKTPSECMEVQFHENGSWTPVLPKQSTQVIHSSNVQKNTSIVSPIPAKKKHTSEVIDLTIDISSDEEDGYQPPVSQPQIIVKPVKPAADISVPTNDDLSLLLPSSHVSSSSNSSVSSLPGSSSTSLSTGDVSSSQQYSNQFYSKSYSLEITSTPVTSTTSSTLVSMLADMPSSNQPSSQNTTRYPSISYINDYPPVSSPFPEYLSSSRHNLCFQNYQDIYSMLQNSDSEQQLSVSSTWDTELGRQQSTTSPDIISLD</sequence>
<dbReference type="CDD" id="cd16790">
    <property type="entry name" value="SP-RING_PIAS"/>
    <property type="match status" value="1"/>
</dbReference>
<dbReference type="InterPro" id="IPR038654">
    <property type="entry name" value="PINIT_sf"/>
</dbReference>
<dbReference type="Proteomes" id="UP000694941">
    <property type="component" value="Unplaced"/>
</dbReference>
<dbReference type="RefSeq" id="XP_022242050.1">
    <property type="nucleotide sequence ID" value="XM_022386342.1"/>
</dbReference>
<dbReference type="InterPro" id="IPR036361">
    <property type="entry name" value="SAP_dom_sf"/>
</dbReference>
<evidence type="ECO:0000256" key="6">
    <source>
        <dbReference type="ARBA" id="ARBA00022771"/>
    </source>
</evidence>
<dbReference type="Gene3D" id="2.60.120.780">
    <property type="entry name" value="PINIT domain"/>
    <property type="match status" value="1"/>
</dbReference>
<dbReference type="SUPFAM" id="SSF68906">
    <property type="entry name" value="SAP domain"/>
    <property type="match status" value="1"/>
</dbReference>
<evidence type="ECO:0000256" key="4">
    <source>
        <dbReference type="ARBA" id="ARBA00022679"/>
    </source>
</evidence>
<feature type="domain" description="SP-RING-type" evidence="13">
    <location>
        <begin position="338"/>
        <end position="423"/>
    </location>
</feature>
<evidence type="ECO:0000256" key="1">
    <source>
        <dbReference type="ARBA" id="ARBA00004123"/>
    </source>
</evidence>
<gene>
    <name evidence="16 17" type="primary">LOC106459797</name>
</gene>
<evidence type="ECO:0000256" key="7">
    <source>
        <dbReference type="ARBA" id="ARBA00022786"/>
    </source>
</evidence>
<dbReference type="RefSeq" id="XP_013774910.1">
    <property type="nucleotide sequence ID" value="XM_013919456.2"/>
</dbReference>
<feature type="region of interest" description="Disordered" evidence="11">
    <location>
        <begin position="518"/>
        <end position="547"/>
    </location>
</feature>
<evidence type="ECO:0000256" key="10">
    <source>
        <dbReference type="PROSITE-ProRule" id="PRU00452"/>
    </source>
</evidence>
<comment type="pathway">
    <text evidence="2">Protein modification; protein sumoylation.</text>
</comment>
<keyword evidence="9" id="KW-0539">Nucleus</keyword>
<evidence type="ECO:0000256" key="8">
    <source>
        <dbReference type="ARBA" id="ARBA00022833"/>
    </source>
</evidence>